<dbReference type="GO" id="GO:0005576">
    <property type="term" value="C:extracellular region"/>
    <property type="evidence" value="ECO:0007669"/>
    <property type="project" value="UniProtKB-SubCell"/>
</dbReference>
<comment type="caution">
    <text evidence="9">The sequence shown here is derived from an EMBL/GenBank/DDBJ whole genome shotgun (WGS) entry which is preliminary data.</text>
</comment>
<evidence type="ECO:0000256" key="3">
    <source>
        <dbReference type="ARBA" id="ARBA00022690"/>
    </source>
</evidence>
<feature type="disulfide bond" evidence="7">
    <location>
        <begin position="354"/>
        <end position="364"/>
    </location>
</feature>
<dbReference type="GO" id="GO:0004867">
    <property type="term" value="F:serine-type endopeptidase inhibitor activity"/>
    <property type="evidence" value="ECO:0007669"/>
    <property type="project" value="UniProtKB-UniRule"/>
</dbReference>
<dbReference type="SUPFAM" id="SSF57283">
    <property type="entry name" value="PMP inhibitors"/>
    <property type="match status" value="3"/>
</dbReference>
<evidence type="ECO:0000259" key="8">
    <source>
        <dbReference type="PROSITE" id="PS51446"/>
    </source>
</evidence>
<evidence type="ECO:0000313" key="9">
    <source>
        <dbReference type="EMBL" id="GBP55954.1"/>
    </source>
</evidence>
<keyword evidence="2" id="KW-0964">Secreted</keyword>
<organism evidence="9 10">
    <name type="scientific">Eumeta variegata</name>
    <name type="common">Bagworm moth</name>
    <name type="synonym">Eumeta japonica</name>
    <dbReference type="NCBI Taxonomy" id="151549"/>
    <lineage>
        <taxon>Eukaryota</taxon>
        <taxon>Metazoa</taxon>
        <taxon>Ecdysozoa</taxon>
        <taxon>Arthropoda</taxon>
        <taxon>Hexapoda</taxon>
        <taxon>Insecta</taxon>
        <taxon>Pterygota</taxon>
        <taxon>Neoptera</taxon>
        <taxon>Endopterygota</taxon>
        <taxon>Lepidoptera</taxon>
        <taxon>Glossata</taxon>
        <taxon>Ditrysia</taxon>
        <taxon>Tineoidea</taxon>
        <taxon>Psychidae</taxon>
        <taxon>Oiketicinae</taxon>
        <taxon>Eumeta</taxon>
    </lineage>
</organism>
<dbReference type="AlphaFoldDB" id="A0A4C1X0S6"/>
<proteinExistence type="inferred from homology"/>
<dbReference type="OrthoDB" id="10026631at2759"/>
<comment type="similarity">
    <text evidence="6 7">Belongs to the protease inhibitor I19 family.</text>
</comment>
<comment type="caution">
    <text evidence="7">Lacks conserved residue(s) required for the propagation of feature annotation.</text>
</comment>
<accession>A0A4C1X0S6</accession>
<evidence type="ECO:0000256" key="6">
    <source>
        <dbReference type="ARBA" id="ARBA00029459"/>
    </source>
</evidence>
<dbReference type="Proteomes" id="UP000299102">
    <property type="component" value="Unassembled WGS sequence"/>
</dbReference>
<sequence>MGPIFAGGVFTCSAQHSVFCPYQFANITRQLFAIRFRWNYPCAVFDHCRDVIGVSDADTLLNLISFPDNGPPHQPVMCAPNTTWTNPCAECSCSPEGVPGCYLKTCSHLMGTIESNVAGEIKDKTIDPPDGPAQWIQQTTSRHDGSHKTLLDVIHEVFSSIEIMQRLKSPQDLPPKTIPLKKLNHSEAECLPGTFWRSACHSCRCSERAAAECVKIPDCSDQEGEPIRCQPESTFARECNWCRCLESGLVLCTLKECAPFRQGTVYGHKPCGLGVQTAGSRSFAGTDARGLTAAARLTARHPHTRTRAEPDTTERGSKEHCYAKISCLAVEEEVLGVGKQCEVGTGWRSGCSSCRCESSGEAYCTLDACAGRERRVYTQ</sequence>
<evidence type="ECO:0000256" key="4">
    <source>
        <dbReference type="ARBA" id="ARBA00022900"/>
    </source>
</evidence>
<evidence type="ECO:0000256" key="5">
    <source>
        <dbReference type="ARBA" id="ARBA00023157"/>
    </source>
</evidence>
<keyword evidence="5 7" id="KW-1015">Disulfide bond</keyword>
<feature type="site" description="Reactive bond" evidence="7">
    <location>
        <begin position="254"/>
        <end position="255"/>
    </location>
</feature>
<keyword evidence="3 7" id="KW-0646">Protease inhibitor</keyword>
<feature type="disulfide bond" evidence="7">
    <location>
        <begin position="229"/>
        <end position="244"/>
    </location>
</feature>
<keyword evidence="10" id="KW-1185">Reference proteome</keyword>
<gene>
    <name evidence="9" type="ORF">EVAR_97667_1</name>
</gene>
<evidence type="ECO:0000256" key="1">
    <source>
        <dbReference type="ARBA" id="ARBA00004613"/>
    </source>
</evidence>
<dbReference type="InterPro" id="IPR036201">
    <property type="entry name" value="Pacifastin_dom_sf"/>
</dbReference>
<evidence type="ECO:0000313" key="10">
    <source>
        <dbReference type="Proteomes" id="UP000299102"/>
    </source>
</evidence>
<feature type="disulfide bond" evidence="7">
    <location>
        <begin position="351"/>
        <end position="369"/>
    </location>
</feature>
<feature type="disulfide bond" evidence="7">
    <location>
        <begin position="242"/>
        <end position="252"/>
    </location>
</feature>
<dbReference type="EMBL" id="BGZK01000682">
    <property type="protein sequence ID" value="GBP55954.1"/>
    <property type="molecule type" value="Genomic_DNA"/>
</dbReference>
<reference evidence="9 10" key="1">
    <citation type="journal article" date="2019" name="Commun. Biol.">
        <title>The bagworm genome reveals a unique fibroin gene that provides high tensile strength.</title>
        <authorList>
            <person name="Kono N."/>
            <person name="Nakamura H."/>
            <person name="Ohtoshi R."/>
            <person name="Tomita M."/>
            <person name="Numata K."/>
            <person name="Arakawa K."/>
        </authorList>
    </citation>
    <scope>NUCLEOTIDE SEQUENCE [LARGE SCALE GENOMIC DNA]</scope>
</reference>
<keyword evidence="4 7" id="KW-0722">Serine protease inhibitor</keyword>
<feature type="domain" description="Pacifastin" evidence="8">
    <location>
        <begin position="338"/>
        <end position="372"/>
    </location>
</feature>
<dbReference type="InterPro" id="IPR008037">
    <property type="entry name" value="Pacifastin_dom"/>
</dbReference>
<feature type="disulfide bond" evidence="7">
    <location>
        <begin position="341"/>
        <end position="356"/>
    </location>
</feature>
<feature type="disulfide bond" evidence="7">
    <location>
        <begin position="239"/>
        <end position="257"/>
    </location>
</feature>
<dbReference type="Pfam" id="PF05375">
    <property type="entry name" value="Pacifastin_I"/>
    <property type="match status" value="2"/>
</dbReference>
<feature type="domain" description="Pacifastin" evidence="8">
    <location>
        <begin position="226"/>
        <end position="260"/>
    </location>
</feature>
<evidence type="ECO:0000256" key="2">
    <source>
        <dbReference type="ARBA" id="ARBA00022525"/>
    </source>
</evidence>
<evidence type="ECO:0000256" key="7">
    <source>
        <dbReference type="PROSITE-ProRule" id="PRU00776"/>
    </source>
</evidence>
<comment type="subcellular location">
    <subcellularLocation>
        <location evidence="1">Secreted</location>
    </subcellularLocation>
</comment>
<dbReference type="PROSITE" id="PS51446">
    <property type="entry name" value="PACIFASTIN"/>
    <property type="match status" value="2"/>
</dbReference>
<name>A0A4C1X0S6_EUMVA</name>
<protein>
    <recommendedName>
        <fullName evidence="8">Pacifastin domain-containing protein</fullName>
    </recommendedName>
</protein>